<accession>A0A2T7BFJ7</accession>
<keyword evidence="2" id="KW-0175">Coiled coil</keyword>
<dbReference type="InterPro" id="IPR035439">
    <property type="entry name" value="UPF0145_dom_sf"/>
</dbReference>
<dbReference type="AlphaFoldDB" id="A0A2T7BFJ7"/>
<dbReference type="RefSeq" id="WP_108686895.1">
    <property type="nucleotide sequence ID" value="NZ_QCYK01000002.1"/>
</dbReference>
<comment type="caution">
    <text evidence="3">The sequence shown here is derived from an EMBL/GenBank/DDBJ whole genome shotgun (WGS) entry which is preliminary data.</text>
</comment>
<dbReference type="InterPro" id="IPR002765">
    <property type="entry name" value="UPF0145_YbjQ-like"/>
</dbReference>
<dbReference type="Proteomes" id="UP000244450">
    <property type="component" value="Unassembled WGS sequence"/>
</dbReference>
<dbReference type="PANTHER" id="PTHR34068:SF1">
    <property type="entry name" value="UPF0145 PROTEIN YBJQ"/>
    <property type="match status" value="1"/>
</dbReference>
<keyword evidence="4" id="KW-1185">Reference proteome</keyword>
<dbReference type="OrthoDB" id="9796448at2"/>
<dbReference type="SUPFAM" id="SSF117782">
    <property type="entry name" value="YbjQ-like"/>
    <property type="match status" value="1"/>
</dbReference>
<evidence type="ECO:0000256" key="1">
    <source>
        <dbReference type="ARBA" id="ARBA00010751"/>
    </source>
</evidence>
<reference evidence="3 4" key="1">
    <citation type="submission" date="2018-04" db="EMBL/GenBank/DDBJ databases">
        <title>Chitinophaga fuyangensis sp. nov., isolated from soil in a chemical factory.</title>
        <authorList>
            <person name="Chen K."/>
        </authorList>
    </citation>
    <scope>NUCLEOTIDE SEQUENCE [LARGE SCALE GENOMIC DNA]</scope>
    <source>
        <strain evidence="3 4">LY-1</strain>
    </source>
</reference>
<feature type="coiled-coil region" evidence="2">
    <location>
        <begin position="50"/>
        <end position="77"/>
    </location>
</feature>
<dbReference type="EMBL" id="QCYK01000002">
    <property type="protein sequence ID" value="PUZ25058.1"/>
    <property type="molecule type" value="Genomic_DNA"/>
</dbReference>
<proteinExistence type="inferred from homology"/>
<protein>
    <recommendedName>
        <fullName evidence="5">Heavy metal-binding domain-containing protein</fullName>
    </recommendedName>
</protein>
<dbReference type="Gene3D" id="3.30.110.70">
    <property type="entry name" value="Hypothetical protein apc22750. Chain B"/>
    <property type="match status" value="1"/>
</dbReference>
<evidence type="ECO:0008006" key="5">
    <source>
        <dbReference type="Google" id="ProtNLM"/>
    </source>
</evidence>
<sequence length="218" mass="23963">MSNHASCPRCGAKIKDGFLGVNQLLEDSQCELIAEMTNTPKEQACASCRSDAFYNAISELRQRRDQLAEEIVKQSEIMPIVTAPSPMGWNYRTIGMATGQSTSGTGFLTEVSASWTDFFGMQSGAYNKKISEGELLCYRQLRSKALQMGGNAVVATDIDYSEMGAAKGMVMVCMSGTVVKIENTDVVSDVFAETMLRIDSMFGQLRTWDSKYSALYNK</sequence>
<evidence type="ECO:0000256" key="2">
    <source>
        <dbReference type="SAM" id="Coils"/>
    </source>
</evidence>
<gene>
    <name evidence="3" type="ORF">DCC81_12150</name>
</gene>
<comment type="similarity">
    <text evidence="1">Belongs to the UPF0145 family.</text>
</comment>
<dbReference type="PANTHER" id="PTHR34068">
    <property type="entry name" value="UPF0145 PROTEIN YBJQ"/>
    <property type="match status" value="1"/>
</dbReference>
<organism evidence="3 4">
    <name type="scientific">Chitinophaga parva</name>
    <dbReference type="NCBI Taxonomy" id="2169414"/>
    <lineage>
        <taxon>Bacteria</taxon>
        <taxon>Pseudomonadati</taxon>
        <taxon>Bacteroidota</taxon>
        <taxon>Chitinophagia</taxon>
        <taxon>Chitinophagales</taxon>
        <taxon>Chitinophagaceae</taxon>
        <taxon>Chitinophaga</taxon>
    </lineage>
</organism>
<dbReference type="Pfam" id="PF01906">
    <property type="entry name" value="YbjQ_1"/>
    <property type="match status" value="1"/>
</dbReference>
<evidence type="ECO:0000313" key="4">
    <source>
        <dbReference type="Proteomes" id="UP000244450"/>
    </source>
</evidence>
<evidence type="ECO:0000313" key="3">
    <source>
        <dbReference type="EMBL" id="PUZ25058.1"/>
    </source>
</evidence>
<name>A0A2T7BFJ7_9BACT</name>